<organism evidence="1 2">
    <name type="scientific">Fusarium torulosum</name>
    <dbReference type="NCBI Taxonomy" id="33205"/>
    <lineage>
        <taxon>Eukaryota</taxon>
        <taxon>Fungi</taxon>
        <taxon>Dikarya</taxon>
        <taxon>Ascomycota</taxon>
        <taxon>Pezizomycotina</taxon>
        <taxon>Sordariomycetes</taxon>
        <taxon>Hypocreomycetidae</taxon>
        <taxon>Hypocreales</taxon>
        <taxon>Nectriaceae</taxon>
        <taxon>Fusarium</taxon>
    </lineage>
</organism>
<evidence type="ECO:0008006" key="3">
    <source>
        <dbReference type="Google" id="ProtNLM"/>
    </source>
</evidence>
<evidence type="ECO:0000313" key="2">
    <source>
        <dbReference type="Proteomes" id="UP001187734"/>
    </source>
</evidence>
<dbReference type="Proteomes" id="UP001187734">
    <property type="component" value="Unassembled WGS sequence"/>
</dbReference>
<reference evidence="1" key="1">
    <citation type="submission" date="2018-03" db="EMBL/GenBank/DDBJ databases">
        <authorList>
            <person name="Guldener U."/>
        </authorList>
    </citation>
    <scope>NUCLEOTIDE SEQUENCE</scope>
</reference>
<keyword evidence="2" id="KW-1185">Reference proteome</keyword>
<sequence length="212" mass="23401">MSEVARVKYQAKTRLDATVATIDRAIDISGNTEDVSRFPPAVTSVATTLPRFAKFLAAVQANLQSSASDAMAIEKYRTIQDVALELAPNAQRIEDLCFMFSSAEDWKAEYEREAATGKPLEQALKDLLNSAKRVAKDTYVEEEQSKLLQSLLKEANEIPPSFEKPSRGNVTLNQYGDGNQFTHFGKGNQNYSTGGQMVTGDNHHPTFNYTGN</sequence>
<protein>
    <recommendedName>
        <fullName evidence="3">NACHT-NTPase and P-loop NTPases N-terminal domain-containing protein</fullName>
    </recommendedName>
</protein>
<dbReference type="AlphaFoldDB" id="A0AAE8MLT6"/>
<accession>A0AAE8MLT6</accession>
<gene>
    <name evidence="1" type="ORF">FTOL_13283</name>
</gene>
<evidence type="ECO:0000313" key="1">
    <source>
        <dbReference type="EMBL" id="SPJ90402.1"/>
    </source>
</evidence>
<proteinExistence type="predicted"/>
<dbReference type="EMBL" id="ONZP01000758">
    <property type="protein sequence ID" value="SPJ90402.1"/>
    <property type="molecule type" value="Genomic_DNA"/>
</dbReference>
<name>A0AAE8MLT6_9HYPO</name>
<comment type="caution">
    <text evidence="1">The sequence shown here is derived from an EMBL/GenBank/DDBJ whole genome shotgun (WGS) entry which is preliminary data.</text>
</comment>